<dbReference type="EMBL" id="FOGP01000001">
    <property type="protein sequence ID" value="SER31145.1"/>
    <property type="molecule type" value="Genomic_DNA"/>
</dbReference>
<evidence type="ECO:0000313" key="3">
    <source>
        <dbReference type="Proteomes" id="UP000199128"/>
    </source>
</evidence>
<accession>A0A1H9N663</accession>
<reference evidence="3 4" key="2">
    <citation type="submission" date="2016-10" db="EMBL/GenBank/DDBJ databases">
        <authorList>
            <person name="Varghese N."/>
            <person name="Submissions S."/>
        </authorList>
    </citation>
    <scope>NUCLEOTIDE SEQUENCE [LARGE SCALE GENOMIC DNA]</scope>
    <source>
        <strain evidence="3">KHGC19</strain>
        <strain evidence="1 4">WCP15</strain>
    </source>
</reference>
<dbReference type="EMBL" id="FNWT01000001">
    <property type="protein sequence ID" value="SEH37911.1"/>
    <property type="molecule type" value="Genomic_DNA"/>
</dbReference>
<protein>
    <submittedName>
        <fullName evidence="2">Zinc dependent phospholipase C</fullName>
    </submittedName>
</protein>
<sequence>MPSWNIHTAHVEYVLGLGKPSHLGILDPNAFLFGNLAPDVYVGYMVSPISKVLSYNFTHLADADFIPLPDYRLFWKRYCQSDYEAEGRVSDVCLGAFCHLIADCVYNDHTNEFIRRAGIETGERTRIRKQGDFDLFGKTLDISLKPAVTSELLVQCSTFSQYSIEKEDVGRAVEAASRIVDANIEGHIGWEPGYDMLTPAFFLQTFDEVNALVLSYLMKYANGEMLT</sequence>
<proteinExistence type="predicted"/>
<evidence type="ECO:0000313" key="2">
    <source>
        <dbReference type="EMBL" id="SER31145.1"/>
    </source>
</evidence>
<reference evidence="2" key="1">
    <citation type="submission" date="2016-10" db="EMBL/GenBank/DDBJ databases">
        <authorList>
            <person name="de Groot N.N."/>
        </authorList>
    </citation>
    <scope>NUCLEOTIDE SEQUENCE [LARGE SCALE GENOMIC DNA]</scope>
    <source>
        <strain evidence="2">KHGC19</strain>
    </source>
</reference>
<evidence type="ECO:0000313" key="1">
    <source>
        <dbReference type="EMBL" id="SEH37911.1"/>
    </source>
</evidence>
<organism evidence="2 3">
    <name type="scientific">Parafannyhessea umbonata</name>
    <dbReference type="NCBI Taxonomy" id="604330"/>
    <lineage>
        <taxon>Bacteria</taxon>
        <taxon>Bacillati</taxon>
        <taxon>Actinomycetota</taxon>
        <taxon>Coriobacteriia</taxon>
        <taxon>Coriobacteriales</taxon>
        <taxon>Atopobiaceae</taxon>
        <taxon>Parafannyhessea</taxon>
    </lineage>
</organism>
<dbReference type="AlphaFoldDB" id="A0A1H9N663"/>
<dbReference type="Proteomes" id="UP000199128">
    <property type="component" value="Unassembled WGS sequence"/>
</dbReference>
<evidence type="ECO:0000313" key="4">
    <source>
        <dbReference type="Proteomes" id="UP000199135"/>
    </source>
</evidence>
<gene>
    <name evidence="2" type="ORF">SAMN05216446_0209</name>
    <name evidence="1" type="ORF">SAMN05216447_101203</name>
</gene>
<keyword evidence="4" id="KW-1185">Reference proteome</keyword>
<name>A0A1H9N663_9ACTN</name>
<dbReference type="RefSeq" id="WP_078686433.1">
    <property type="nucleotide sequence ID" value="NZ_FNWT01000001.1"/>
</dbReference>
<dbReference type="Proteomes" id="UP000199135">
    <property type="component" value="Unassembled WGS sequence"/>
</dbReference>